<dbReference type="Proteomes" id="UP000280444">
    <property type="component" value="Unassembled WGS sequence"/>
</dbReference>
<dbReference type="EMBL" id="RQZF01000001">
    <property type="protein sequence ID" value="RRC96498.1"/>
    <property type="molecule type" value="Genomic_DNA"/>
</dbReference>
<keyword evidence="5" id="KW-0704">Schiff base</keyword>
<reference evidence="7 8" key="1">
    <citation type="submission" date="2018-11" db="EMBL/GenBank/DDBJ databases">
        <title>Genomes From Bacteria Associated with the Canine Oral Cavity: a Test Case for Automated Genome-Based Taxonomic Assignment.</title>
        <authorList>
            <person name="Coil D.A."/>
            <person name="Jospin G."/>
            <person name="Darling A.E."/>
            <person name="Wallis C."/>
            <person name="Davis I.J."/>
            <person name="Harris S."/>
            <person name="Eisen J.A."/>
            <person name="Holcombe L.J."/>
            <person name="O'Flynn C."/>
        </authorList>
    </citation>
    <scope>NUCLEOTIDE SEQUENCE [LARGE SCALE GENOMIC DNA]</scope>
    <source>
        <strain evidence="7 8">OH770</strain>
    </source>
</reference>
<dbReference type="PANTHER" id="PTHR43699:SF1">
    <property type="entry name" value="3-DEHYDROQUINATE DEHYDRATASE"/>
    <property type="match status" value="1"/>
</dbReference>
<keyword evidence="4 7" id="KW-0456">Lyase</keyword>
<dbReference type="AlphaFoldDB" id="A0A3P1SH66"/>
<dbReference type="InterPro" id="IPR050146">
    <property type="entry name" value="Type-I_3-dehydroquinase"/>
</dbReference>
<evidence type="ECO:0000256" key="6">
    <source>
        <dbReference type="ARBA" id="ARBA00073643"/>
    </source>
</evidence>
<dbReference type="GO" id="GO:0009073">
    <property type="term" value="P:aromatic amino acid family biosynthetic process"/>
    <property type="evidence" value="ECO:0007669"/>
    <property type="project" value="UniProtKB-KW"/>
</dbReference>
<comment type="catalytic activity">
    <reaction evidence="1">
        <text>3-dehydroquinate = 3-dehydroshikimate + H2O</text>
        <dbReference type="Rhea" id="RHEA:21096"/>
        <dbReference type="ChEBI" id="CHEBI:15377"/>
        <dbReference type="ChEBI" id="CHEBI:16630"/>
        <dbReference type="ChEBI" id="CHEBI:32364"/>
        <dbReference type="EC" id="4.2.1.10"/>
    </reaction>
</comment>
<gene>
    <name evidence="7" type="primary">aroD</name>
    <name evidence="7" type="ORF">EII11_02360</name>
</gene>
<comment type="caution">
    <text evidence="7">The sequence shown here is derived from an EMBL/GenBank/DDBJ whole genome shotgun (WGS) entry which is preliminary data.</text>
</comment>
<dbReference type="Gene3D" id="3.20.20.70">
    <property type="entry name" value="Aldolase class I"/>
    <property type="match status" value="1"/>
</dbReference>
<evidence type="ECO:0000313" key="8">
    <source>
        <dbReference type="Proteomes" id="UP000280444"/>
    </source>
</evidence>
<keyword evidence="8" id="KW-1185">Reference proteome</keyword>
<evidence type="ECO:0000256" key="3">
    <source>
        <dbReference type="ARBA" id="ARBA00023141"/>
    </source>
</evidence>
<dbReference type="InterPro" id="IPR013785">
    <property type="entry name" value="Aldolase_TIM"/>
</dbReference>
<dbReference type="SUPFAM" id="SSF51569">
    <property type="entry name" value="Aldolase"/>
    <property type="match status" value="1"/>
</dbReference>
<dbReference type="GO" id="GO:0046279">
    <property type="term" value="P:3,4-dihydroxybenzoate biosynthetic process"/>
    <property type="evidence" value="ECO:0007669"/>
    <property type="project" value="TreeGrafter"/>
</dbReference>
<proteinExistence type="predicted"/>
<name>A0A3P1SH66_9ACTO</name>
<dbReference type="PANTHER" id="PTHR43699">
    <property type="entry name" value="3-DEHYDROQUINATE DEHYDRATASE"/>
    <property type="match status" value="1"/>
</dbReference>
<evidence type="ECO:0000256" key="5">
    <source>
        <dbReference type="ARBA" id="ARBA00023270"/>
    </source>
</evidence>
<dbReference type="FunFam" id="3.20.20.70:FF:000047">
    <property type="entry name" value="3-dehydroquinate dehydratase"/>
    <property type="match status" value="1"/>
</dbReference>
<dbReference type="NCBIfam" id="TIGR01093">
    <property type="entry name" value="aroD"/>
    <property type="match status" value="1"/>
</dbReference>
<dbReference type="InterPro" id="IPR001381">
    <property type="entry name" value="DHquinase_I"/>
</dbReference>
<evidence type="ECO:0000256" key="4">
    <source>
        <dbReference type="ARBA" id="ARBA00023239"/>
    </source>
</evidence>
<dbReference type="GO" id="GO:0003855">
    <property type="term" value="F:3-dehydroquinate dehydratase activity"/>
    <property type="evidence" value="ECO:0007669"/>
    <property type="project" value="UniProtKB-EC"/>
</dbReference>
<evidence type="ECO:0000256" key="1">
    <source>
        <dbReference type="ARBA" id="ARBA00001864"/>
    </source>
</evidence>
<dbReference type="CDD" id="cd00502">
    <property type="entry name" value="DHQase_I"/>
    <property type="match status" value="1"/>
</dbReference>
<organism evidence="7 8">
    <name type="scientific">Schaalia canis</name>
    <dbReference type="NCBI Taxonomy" id="100469"/>
    <lineage>
        <taxon>Bacteria</taxon>
        <taxon>Bacillati</taxon>
        <taxon>Actinomycetota</taxon>
        <taxon>Actinomycetes</taxon>
        <taxon>Actinomycetales</taxon>
        <taxon>Actinomycetaceae</taxon>
        <taxon>Schaalia</taxon>
    </lineage>
</organism>
<dbReference type="EC" id="4.2.1.10" evidence="2"/>
<evidence type="ECO:0000313" key="7">
    <source>
        <dbReference type="EMBL" id="RRC96498.1"/>
    </source>
</evidence>
<protein>
    <recommendedName>
        <fullName evidence="6">3-dehydroquinate dehydratase</fullName>
        <ecNumber evidence="2">4.2.1.10</ecNumber>
    </recommendedName>
</protein>
<dbReference type="OrthoDB" id="9813659at2"/>
<accession>A0A3P1SH66</accession>
<sequence>MVYLVVDMAQASRRRVTIGRGPRGRRIMGERALIIVPVTGQPGTSANGVIGEFPPGAEHDPLEDLALECARVASHPADLIEWRVDMFAPFQRARTLSARLSALEQGWTAVESASVPVLATIRTSDEGGAVTLTSQEYRACVKALAQWADAVDVQVGAEGAVELLEELAPTSAVVVASNHDFAATPPEDEVFGTLQQMQILGADIAKVAYAARGPVDLLAVMNAQMRAKDALDVPVIAIAMGIPGAMSRIAGMAVGSAATFATVGAASAPGQFSARQVREALDLMEAELAH</sequence>
<keyword evidence="3" id="KW-0028">Amino-acid biosynthesis</keyword>
<evidence type="ECO:0000256" key="2">
    <source>
        <dbReference type="ARBA" id="ARBA00012060"/>
    </source>
</evidence>
<keyword evidence="3" id="KW-0057">Aromatic amino acid biosynthesis</keyword>
<dbReference type="Pfam" id="PF01487">
    <property type="entry name" value="DHquinase_I"/>
    <property type="match status" value="1"/>
</dbReference>